<comment type="caution">
    <text evidence="1">The sequence shown here is derived from an EMBL/GenBank/DDBJ whole genome shotgun (WGS) entry which is preliminary data.</text>
</comment>
<evidence type="ECO:0000313" key="1">
    <source>
        <dbReference type="EMBL" id="TDQ11014.1"/>
    </source>
</evidence>
<dbReference type="PROSITE" id="PS51257">
    <property type="entry name" value="PROKAR_LIPOPROTEIN"/>
    <property type="match status" value="1"/>
</dbReference>
<organism evidence="1 2">
    <name type="scientific">Pedobacter metabolipauper</name>
    <dbReference type="NCBI Taxonomy" id="425513"/>
    <lineage>
        <taxon>Bacteria</taxon>
        <taxon>Pseudomonadati</taxon>
        <taxon>Bacteroidota</taxon>
        <taxon>Sphingobacteriia</taxon>
        <taxon>Sphingobacteriales</taxon>
        <taxon>Sphingobacteriaceae</taxon>
        <taxon>Pedobacter</taxon>
    </lineage>
</organism>
<evidence type="ECO:0008006" key="3">
    <source>
        <dbReference type="Google" id="ProtNLM"/>
    </source>
</evidence>
<accession>A0A4R6SWY4</accession>
<keyword evidence="2" id="KW-1185">Reference proteome</keyword>
<dbReference type="OrthoDB" id="769997at2"/>
<dbReference type="Proteomes" id="UP000295620">
    <property type="component" value="Unassembled WGS sequence"/>
</dbReference>
<proteinExistence type="predicted"/>
<sequence>MIRKITLSILLITTFYALTGCKSGINKAFKSIQQSNERSNQILIDSNKTLLTSIKQLNNKIFVNQADSINNANYGLNVLVDTYKKDISNLALVHKDEDVAYEVVATPDLLKGVLISASMEVNKQVSKISLKVKNASLDSLLTELHLVSMDEDYFEKTFKNVPSANALAILSSLQVKSSDASNTALHLILSLSNENPSIDVLPVRK</sequence>
<reference evidence="1 2" key="1">
    <citation type="submission" date="2019-03" db="EMBL/GenBank/DDBJ databases">
        <title>Genomic Encyclopedia of Archaeal and Bacterial Type Strains, Phase II (KMG-II): from individual species to whole genera.</title>
        <authorList>
            <person name="Goeker M."/>
        </authorList>
    </citation>
    <scope>NUCLEOTIDE SEQUENCE [LARGE SCALE GENOMIC DNA]</scope>
    <source>
        <strain evidence="1 2">DSM 19035</strain>
    </source>
</reference>
<evidence type="ECO:0000313" key="2">
    <source>
        <dbReference type="Proteomes" id="UP000295620"/>
    </source>
</evidence>
<dbReference type="EMBL" id="SNYC01000003">
    <property type="protein sequence ID" value="TDQ11014.1"/>
    <property type="molecule type" value="Genomic_DNA"/>
</dbReference>
<name>A0A4R6SWY4_9SPHI</name>
<dbReference type="RefSeq" id="WP_133574130.1">
    <property type="nucleotide sequence ID" value="NZ_SNYC01000003.1"/>
</dbReference>
<protein>
    <recommendedName>
        <fullName evidence="3">Lipoprotein</fullName>
    </recommendedName>
</protein>
<dbReference type="AlphaFoldDB" id="A0A4R6SWY4"/>
<gene>
    <name evidence="1" type="ORF">ATK78_0128</name>
</gene>